<evidence type="ECO:0000313" key="2">
    <source>
        <dbReference type="EMBL" id="GAA2388811.1"/>
    </source>
</evidence>
<evidence type="ECO:0000313" key="3">
    <source>
        <dbReference type="Proteomes" id="UP001499986"/>
    </source>
</evidence>
<accession>A0ABN3HVM9</accession>
<dbReference type="EMBL" id="BAAASE010000002">
    <property type="protein sequence ID" value="GAA2388811.1"/>
    <property type="molecule type" value="Genomic_DNA"/>
</dbReference>
<reference evidence="2 3" key="1">
    <citation type="journal article" date="2019" name="Int. J. Syst. Evol. Microbiol.">
        <title>The Global Catalogue of Microorganisms (GCM) 10K type strain sequencing project: providing services to taxonomists for standard genome sequencing and annotation.</title>
        <authorList>
            <consortium name="The Broad Institute Genomics Platform"/>
            <consortium name="The Broad Institute Genome Sequencing Center for Infectious Disease"/>
            <person name="Wu L."/>
            <person name="Ma J."/>
        </authorList>
    </citation>
    <scope>NUCLEOTIDE SEQUENCE [LARGE SCALE GENOMIC DNA]</scope>
    <source>
        <strain evidence="2 3">JCM 4358</strain>
    </source>
</reference>
<organism evidence="2 3">
    <name type="scientific">Streptomyces coeruleofuscus</name>
    <dbReference type="NCBI Taxonomy" id="66879"/>
    <lineage>
        <taxon>Bacteria</taxon>
        <taxon>Bacillati</taxon>
        <taxon>Actinomycetota</taxon>
        <taxon>Actinomycetes</taxon>
        <taxon>Kitasatosporales</taxon>
        <taxon>Streptomycetaceae</taxon>
        <taxon>Streptomyces</taxon>
    </lineage>
</organism>
<feature type="region of interest" description="Disordered" evidence="1">
    <location>
        <begin position="1"/>
        <end position="33"/>
    </location>
</feature>
<protein>
    <submittedName>
        <fullName evidence="2">DUF3151 domain-containing protein</fullName>
    </submittedName>
</protein>
<keyword evidence="3" id="KW-1185">Reference proteome</keyword>
<dbReference type="Pfam" id="PF11349">
    <property type="entry name" value="DUF3151"/>
    <property type="match status" value="1"/>
</dbReference>
<dbReference type="Proteomes" id="UP001499986">
    <property type="component" value="Unassembled WGS sequence"/>
</dbReference>
<dbReference type="PIRSF" id="PIRSF017349">
    <property type="entry name" value="UCP017349"/>
    <property type="match status" value="1"/>
</dbReference>
<evidence type="ECO:0000256" key="1">
    <source>
        <dbReference type="SAM" id="MobiDB-lite"/>
    </source>
</evidence>
<sequence length="143" mass="15480">MTQTWGMSIHENLLGGPPPTHLPDDPGPRELLASGTAPVDVAAAHPTSSLAWAQLADEAYERGATVESYAYARTGYHRGLDALRRSGWKGHGPVPWEHEPNRGFLRALHALARAAQAIGEQEEYERCSQFLKDSSPTAAQVLG</sequence>
<dbReference type="InterPro" id="IPR014487">
    <property type="entry name" value="DUF3151"/>
</dbReference>
<comment type="caution">
    <text evidence="2">The sequence shown here is derived from an EMBL/GenBank/DDBJ whole genome shotgun (WGS) entry which is preliminary data.</text>
</comment>
<proteinExistence type="predicted"/>
<gene>
    <name evidence="2" type="ORF">GCM10010255_16240</name>
</gene>
<name>A0ABN3HVM9_9ACTN</name>